<dbReference type="Proteomes" id="UP000184241">
    <property type="component" value="Unassembled WGS sequence"/>
</dbReference>
<dbReference type="InterPro" id="IPR050767">
    <property type="entry name" value="Sel1_AlgK"/>
</dbReference>
<protein>
    <submittedName>
        <fullName evidence="1">TPR repeat</fullName>
    </submittedName>
</protein>
<accession>A0A1M6B6H4</accession>
<sequence>MDYNYRFLKLEFLDIYEEITKLEMTSEEYHYILENAVLLVVKRVYEKLSIEYINEDIKICLRNLMVKGYINEELYHDIINLLNTKRSFDEECGRVMYEVSTWLVTEFGEEDYSLFMDSLTEKEKNIFKKYIYPKEISIEIVENEEENLKTLENILPYYEEEVEDEELSALINDGEDYYYGRNDKEKNLEKCFECFSEAADLGSSYAQSWIGYLYELGLGVEKDYDKALEWYKKSSLSDNAYSQWAIGMMYLSDKKPDNDYKMSLYWFTKSAENEYAPGQYQLANLYYDGDGVNQNYEEAFKYYSKSAGYGYSPAEFMLSTMYKNALGIEEDMVKAVYWCKKAAEHGYPPAQLIAGKILTQGFNIEQDKNKGIEFIEKAAEEGMTEAYNYLAELYEGNYGQEKDLNKVLDYYEKSTELNDIEGKLSLGLYKLYGYAGETDYKGAYEIFSELVDKEKDPSAMVRLSIMYIEGYYVEKDLDKALELSIRASDLDYGSAYINAGYIYERKDFLKRDVNKALEYYNKACEKEMPEAFFNIAMLYRNGELGEINGIKAFEYFKKAADLGDLEAAAYVGDYLEYSYGVTPKDHYEAYRYYYMGYEYGLNQSSYAIGRFYKDGMVVKKDYKKAFDIFLSIYEKGYKYASAELGECYIFGYGVKQDVEKGIALLNQGMELENPRAFLIMGDCYQLGLGVKRKKSEAIDYYIQAFKKAEWDAALKLAENQYKLGGIIKKYSSIFRFLEVGADNGHGGCCFNLGILYYYGKGHRKDLRKSKEYILKACDYGIPEAENFYRLKFSKIGESSIEATKISSGQYFVNILKK</sequence>
<dbReference type="AlphaFoldDB" id="A0A1M6B6H4"/>
<dbReference type="PANTHER" id="PTHR11102:SF160">
    <property type="entry name" value="ERAD-ASSOCIATED E3 UBIQUITIN-PROTEIN LIGASE COMPONENT HRD3"/>
    <property type="match status" value="1"/>
</dbReference>
<evidence type="ECO:0000313" key="2">
    <source>
        <dbReference type="Proteomes" id="UP000184241"/>
    </source>
</evidence>
<dbReference type="SMART" id="SM00671">
    <property type="entry name" value="SEL1"/>
    <property type="match status" value="16"/>
</dbReference>
<dbReference type="InterPro" id="IPR011990">
    <property type="entry name" value="TPR-like_helical_dom_sf"/>
</dbReference>
<reference evidence="1 2" key="1">
    <citation type="submission" date="2016-11" db="EMBL/GenBank/DDBJ databases">
        <authorList>
            <person name="Jaros S."/>
            <person name="Januszkiewicz K."/>
            <person name="Wedrychowicz H."/>
        </authorList>
    </citation>
    <scope>NUCLEOTIDE SEQUENCE [LARGE SCALE GENOMIC DNA]</scope>
    <source>
        <strain evidence="1 2">DSM 6191</strain>
    </source>
</reference>
<dbReference type="PANTHER" id="PTHR11102">
    <property type="entry name" value="SEL-1-LIKE PROTEIN"/>
    <property type="match status" value="1"/>
</dbReference>
<name>A0A1M6B6H4_9CLOT</name>
<dbReference type="RefSeq" id="WP_073022151.1">
    <property type="nucleotide sequence ID" value="NZ_FQXU01000014.1"/>
</dbReference>
<gene>
    <name evidence="1" type="ORF">SAMN02745941_03803</name>
</gene>
<dbReference type="SUPFAM" id="SSF81901">
    <property type="entry name" value="HCP-like"/>
    <property type="match status" value="3"/>
</dbReference>
<dbReference type="Pfam" id="PF08238">
    <property type="entry name" value="Sel1"/>
    <property type="match status" value="15"/>
</dbReference>
<dbReference type="Gene3D" id="1.25.40.10">
    <property type="entry name" value="Tetratricopeptide repeat domain"/>
    <property type="match status" value="3"/>
</dbReference>
<evidence type="ECO:0000313" key="1">
    <source>
        <dbReference type="EMBL" id="SHI44332.1"/>
    </source>
</evidence>
<organism evidence="1 2">
    <name type="scientific">Clostridium intestinale DSM 6191</name>
    <dbReference type="NCBI Taxonomy" id="1121320"/>
    <lineage>
        <taxon>Bacteria</taxon>
        <taxon>Bacillati</taxon>
        <taxon>Bacillota</taxon>
        <taxon>Clostridia</taxon>
        <taxon>Eubacteriales</taxon>
        <taxon>Clostridiaceae</taxon>
        <taxon>Clostridium</taxon>
    </lineage>
</organism>
<dbReference type="InterPro" id="IPR006597">
    <property type="entry name" value="Sel1-like"/>
</dbReference>
<proteinExistence type="predicted"/>
<dbReference type="EMBL" id="FQXU01000014">
    <property type="protein sequence ID" value="SHI44332.1"/>
    <property type="molecule type" value="Genomic_DNA"/>
</dbReference>